<protein>
    <submittedName>
        <fullName evidence="8">DoxX family protein</fullName>
    </submittedName>
</protein>
<keyword evidence="6 7" id="KW-0472">Membrane</keyword>
<feature type="transmembrane region" description="Helical" evidence="7">
    <location>
        <begin position="112"/>
        <end position="129"/>
    </location>
</feature>
<keyword evidence="3" id="KW-1003">Cell membrane</keyword>
<keyword evidence="9" id="KW-1185">Reference proteome</keyword>
<evidence type="ECO:0000256" key="4">
    <source>
        <dbReference type="ARBA" id="ARBA00022692"/>
    </source>
</evidence>
<dbReference type="Proteomes" id="UP000294155">
    <property type="component" value="Unassembled WGS sequence"/>
</dbReference>
<comment type="similarity">
    <text evidence="2">Belongs to the DoxX family.</text>
</comment>
<feature type="transmembrane region" description="Helical" evidence="7">
    <location>
        <begin position="141"/>
        <end position="159"/>
    </location>
</feature>
<organism evidence="8 9">
    <name type="scientific">Hymenobacter persicinus</name>
    <dbReference type="NCBI Taxonomy" id="2025506"/>
    <lineage>
        <taxon>Bacteria</taxon>
        <taxon>Pseudomonadati</taxon>
        <taxon>Bacteroidota</taxon>
        <taxon>Cytophagia</taxon>
        <taxon>Cytophagales</taxon>
        <taxon>Hymenobacteraceae</taxon>
        <taxon>Hymenobacter</taxon>
    </lineage>
</organism>
<dbReference type="OrthoDB" id="805991at2"/>
<evidence type="ECO:0000256" key="3">
    <source>
        <dbReference type="ARBA" id="ARBA00022475"/>
    </source>
</evidence>
<dbReference type="PANTHER" id="PTHR33452:SF1">
    <property type="entry name" value="INNER MEMBRANE PROTEIN YPHA-RELATED"/>
    <property type="match status" value="1"/>
</dbReference>
<accession>A0A4Q5LEH9</accession>
<keyword evidence="4 7" id="KW-0812">Transmembrane</keyword>
<sequence>MPAKTFLRALLIAPSAAFSSRWADTALLLFRLHLGLSIAIGAGWAKLVGLYTATEAAKLAGAVPAPPDWFVQQVAGLGFTQPSPYLWAWLACWGEFAGGLLLALGLLTRWSALQLAFQFFVVAFLWYEAPEPLLGMYYQQLLFWSFGLVAVLGSGRYSLDHWLSQKRLPRVPRVALAGALLLALLTAPVAAQAPATVAMRELAGLARPWQGSLTYLDYQTKRPVTLPTVLNGMQSAPRELVLDFIYQEPEGGQVKGYDKLQLSADGRRIIWDGTPMQVISRQREADRTLVLVLEGPGQDDNRACLIRRTLRLGTRQLSVVKEVKYADSAAFLTRNTYRFTQGAPSAATGADIKSAK</sequence>
<dbReference type="InterPro" id="IPR051907">
    <property type="entry name" value="DoxX-like_oxidoreductase"/>
</dbReference>
<name>A0A4Q5LEH9_9BACT</name>
<evidence type="ECO:0000256" key="7">
    <source>
        <dbReference type="SAM" id="Phobius"/>
    </source>
</evidence>
<gene>
    <name evidence="8" type="ORF">EWM57_04555</name>
</gene>
<dbReference type="Pfam" id="PF07681">
    <property type="entry name" value="DoxX"/>
    <property type="match status" value="1"/>
</dbReference>
<evidence type="ECO:0000313" key="8">
    <source>
        <dbReference type="EMBL" id="RYU82458.1"/>
    </source>
</evidence>
<evidence type="ECO:0000256" key="1">
    <source>
        <dbReference type="ARBA" id="ARBA00004651"/>
    </source>
</evidence>
<dbReference type="GO" id="GO:0005886">
    <property type="term" value="C:plasma membrane"/>
    <property type="evidence" value="ECO:0007669"/>
    <property type="project" value="UniProtKB-SubCell"/>
</dbReference>
<dbReference type="PANTHER" id="PTHR33452">
    <property type="entry name" value="OXIDOREDUCTASE CATD-RELATED"/>
    <property type="match status" value="1"/>
</dbReference>
<feature type="transmembrane region" description="Helical" evidence="7">
    <location>
        <begin position="171"/>
        <end position="191"/>
    </location>
</feature>
<feature type="transmembrane region" description="Helical" evidence="7">
    <location>
        <begin position="86"/>
        <end position="107"/>
    </location>
</feature>
<dbReference type="InterPro" id="IPR032808">
    <property type="entry name" value="DoxX"/>
</dbReference>
<evidence type="ECO:0000313" key="9">
    <source>
        <dbReference type="Proteomes" id="UP000294155"/>
    </source>
</evidence>
<proteinExistence type="inferred from homology"/>
<dbReference type="RefSeq" id="WP_129919950.1">
    <property type="nucleotide sequence ID" value="NZ_SEWE01000006.1"/>
</dbReference>
<dbReference type="EMBL" id="SEWE01000006">
    <property type="protein sequence ID" value="RYU82458.1"/>
    <property type="molecule type" value="Genomic_DNA"/>
</dbReference>
<reference evidence="8 9" key="1">
    <citation type="submission" date="2019-02" db="EMBL/GenBank/DDBJ databases">
        <title>Bacterial novel species isolated from soil.</title>
        <authorList>
            <person name="Jung H.-Y."/>
        </authorList>
    </citation>
    <scope>NUCLEOTIDE SEQUENCE [LARGE SCALE GENOMIC DNA]</scope>
    <source>
        <strain evidence="8 9">1-3-3-3</strain>
    </source>
</reference>
<evidence type="ECO:0000256" key="6">
    <source>
        <dbReference type="ARBA" id="ARBA00023136"/>
    </source>
</evidence>
<comment type="caution">
    <text evidence="8">The sequence shown here is derived from an EMBL/GenBank/DDBJ whole genome shotgun (WGS) entry which is preliminary data.</text>
</comment>
<comment type="subcellular location">
    <subcellularLocation>
        <location evidence="1">Cell membrane</location>
        <topology evidence="1">Multi-pass membrane protein</topology>
    </subcellularLocation>
</comment>
<keyword evidence="5 7" id="KW-1133">Transmembrane helix</keyword>
<evidence type="ECO:0000256" key="2">
    <source>
        <dbReference type="ARBA" id="ARBA00006679"/>
    </source>
</evidence>
<dbReference type="AlphaFoldDB" id="A0A4Q5LEH9"/>
<evidence type="ECO:0000256" key="5">
    <source>
        <dbReference type="ARBA" id="ARBA00022989"/>
    </source>
</evidence>